<feature type="region of interest" description="Disordered" evidence="1">
    <location>
        <begin position="485"/>
        <end position="519"/>
    </location>
</feature>
<dbReference type="OrthoDB" id="4494726at2759"/>
<evidence type="ECO:0000313" key="3">
    <source>
        <dbReference type="Proteomes" id="UP000000560"/>
    </source>
</evidence>
<evidence type="ECO:0000256" key="1">
    <source>
        <dbReference type="SAM" id="MobiDB-lite"/>
    </source>
</evidence>
<dbReference type="eggNOG" id="ENOG502S31A">
    <property type="taxonomic scope" value="Eukaryota"/>
</dbReference>
<protein>
    <recommendedName>
        <fullName evidence="4">MULE transposase domain-containing protein</fullName>
    </recommendedName>
</protein>
<dbReference type="Proteomes" id="UP000000560">
    <property type="component" value="Chromosome V"/>
</dbReference>
<gene>
    <name evidence="2" type="ORF">ANIA_08575</name>
</gene>
<proteinExistence type="predicted"/>
<evidence type="ECO:0000313" key="2">
    <source>
        <dbReference type="EMBL" id="CBF80832.1"/>
    </source>
</evidence>
<reference evidence="3" key="1">
    <citation type="journal article" date="2005" name="Nature">
        <title>Sequencing of Aspergillus nidulans and comparative analysis with A. fumigatus and A. oryzae.</title>
        <authorList>
            <person name="Galagan J.E."/>
            <person name="Calvo S.E."/>
            <person name="Cuomo C."/>
            <person name="Ma L.J."/>
            <person name="Wortman J.R."/>
            <person name="Batzoglou S."/>
            <person name="Lee S.I."/>
            <person name="Basturkmen M."/>
            <person name="Spevak C.C."/>
            <person name="Clutterbuck J."/>
            <person name="Kapitonov V."/>
            <person name="Jurka J."/>
            <person name="Scazzocchio C."/>
            <person name="Farman M."/>
            <person name="Butler J."/>
            <person name="Purcell S."/>
            <person name="Harris S."/>
            <person name="Braus G.H."/>
            <person name="Draht O."/>
            <person name="Busch S."/>
            <person name="D'Enfert C."/>
            <person name="Bouchier C."/>
            <person name="Goldman G.H."/>
            <person name="Bell-Pedersen D."/>
            <person name="Griffiths-Jones S."/>
            <person name="Doonan J.H."/>
            <person name="Yu J."/>
            <person name="Vienken K."/>
            <person name="Pain A."/>
            <person name="Freitag M."/>
            <person name="Selker E.U."/>
            <person name="Archer D.B."/>
            <person name="Penalva M.A."/>
            <person name="Oakley B.R."/>
            <person name="Momany M."/>
            <person name="Tanaka T."/>
            <person name="Kumagai T."/>
            <person name="Asai K."/>
            <person name="Machida M."/>
            <person name="Nierman W.C."/>
            <person name="Denning D.W."/>
            <person name="Caddick M."/>
            <person name="Hynes M."/>
            <person name="Paoletti M."/>
            <person name="Fischer R."/>
            <person name="Miller B."/>
            <person name="Dyer P."/>
            <person name="Sachs M.S."/>
            <person name="Osmani S.A."/>
            <person name="Birren B.W."/>
        </authorList>
    </citation>
    <scope>NUCLEOTIDE SEQUENCE [LARGE SCALE GENOMIC DNA]</scope>
    <source>
        <strain evidence="3">FGSC A4 / ATCC 38163 / CBS 112.46 / NRRL 194 / M139</strain>
    </source>
</reference>
<name>C8VEU7_EMENI</name>
<dbReference type="InParanoid" id="C8VEU7"/>
<organism evidence="2 3">
    <name type="scientific">Emericella nidulans (strain FGSC A4 / ATCC 38163 / CBS 112.46 / NRRL 194 / M139)</name>
    <name type="common">Aspergillus nidulans</name>
    <dbReference type="NCBI Taxonomy" id="227321"/>
    <lineage>
        <taxon>Eukaryota</taxon>
        <taxon>Fungi</taxon>
        <taxon>Dikarya</taxon>
        <taxon>Ascomycota</taxon>
        <taxon>Pezizomycotina</taxon>
        <taxon>Eurotiomycetes</taxon>
        <taxon>Eurotiomycetidae</taxon>
        <taxon>Eurotiales</taxon>
        <taxon>Aspergillaceae</taxon>
        <taxon>Aspergillus</taxon>
        <taxon>Aspergillus subgen. Nidulantes</taxon>
    </lineage>
</organism>
<dbReference type="HOGENOM" id="CLU_025896_0_0_1"/>
<dbReference type="GeneID" id="2868728"/>
<accession>C8VEU7</accession>
<dbReference type="OMA" id="ESCHANC"/>
<dbReference type="VEuPathDB" id="FungiDB:AN8575"/>
<feature type="compositionally biased region" description="Polar residues" evidence="1">
    <location>
        <begin position="495"/>
        <end position="513"/>
    </location>
</feature>
<keyword evidence="3" id="KW-1185">Reference proteome</keyword>
<reference evidence="3" key="2">
    <citation type="journal article" date="2009" name="Fungal Genet. Biol.">
        <title>The 2008 update of the Aspergillus nidulans genome annotation: a community effort.</title>
        <authorList>
            <person name="Wortman J.R."/>
            <person name="Gilsenan J.M."/>
            <person name="Joardar V."/>
            <person name="Deegan J."/>
            <person name="Clutterbuck J."/>
            <person name="Andersen M.R."/>
            <person name="Archer D."/>
            <person name="Bencina M."/>
            <person name="Braus G."/>
            <person name="Coutinho P."/>
            <person name="von Dohren H."/>
            <person name="Doonan J."/>
            <person name="Driessen A.J."/>
            <person name="Durek P."/>
            <person name="Espeso E."/>
            <person name="Fekete E."/>
            <person name="Flipphi M."/>
            <person name="Estrada C.G."/>
            <person name="Geysens S."/>
            <person name="Goldman G."/>
            <person name="de Groot P.W."/>
            <person name="Hansen K."/>
            <person name="Harris S.D."/>
            <person name="Heinekamp T."/>
            <person name="Helmstaedt K."/>
            <person name="Henrissat B."/>
            <person name="Hofmann G."/>
            <person name="Homan T."/>
            <person name="Horio T."/>
            <person name="Horiuchi H."/>
            <person name="James S."/>
            <person name="Jones M."/>
            <person name="Karaffa L."/>
            <person name="Karanyi Z."/>
            <person name="Kato M."/>
            <person name="Keller N."/>
            <person name="Kelly D.E."/>
            <person name="Kiel J.A."/>
            <person name="Kim J.M."/>
            <person name="van der Klei I.J."/>
            <person name="Klis F.M."/>
            <person name="Kovalchuk A."/>
            <person name="Krasevec N."/>
            <person name="Kubicek C.P."/>
            <person name="Liu B."/>
            <person name="Maccabe A."/>
            <person name="Meyer V."/>
            <person name="Mirabito P."/>
            <person name="Miskei M."/>
            <person name="Mos M."/>
            <person name="Mullins J."/>
            <person name="Nelson D.R."/>
            <person name="Nielsen J."/>
            <person name="Oakley B.R."/>
            <person name="Osmani S.A."/>
            <person name="Pakula T."/>
            <person name="Paszewski A."/>
            <person name="Paulsen I."/>
            <person name="Pilsyk S."/>
            <person name="Pocsi I."/>
            <person name="Punt P.J."/>
            <person name="Ram A.F."/>
            <person name="Ren Q."/>
            <person name="Robellet X."/>
            <person name="Robson G."/>
            <person name="Seiboth B."/>
            <person name="van Solingen P."/>
            <person name="Specht T."/>
            <person name="Sun J."/>
            <person name="Taheri-Talesh N."/>
            <person name="Takeshita N."/>
            <person name="Ussery D."/>
            <person name="vanKuyk P.A."/>
            <person name="Visser H."/>
            <person name="van de Vondervoort P.J."/>
            <person name="de Vries R.P."/>
            <person name="Walton J."/>
            <person name="Xiang X."/>
            <person name="Xiong Y."/>
            <person name="Zeng A.P."/>
            <person name="Brandt B.W."/>
            <person name="Cornell M.J."/>
            <person name="van den Hondel C.A."/>
            <person name="Visser J."/>
            <person name="Oliver S.G."/>
            <person name="Turner G."/>
        </authorList>
    </citation>
    <scope>GENOME REANNOTATION</scope>
    <source>
        <strain evidence="3">FGSC A4 / ATCC 38163 / CBS 112.46 / NRRL 194 / M139</strain>
    </source>
</reference>
<sequence length="596" mass="69125">MFLVKIHPILVKGHAAIDLGFLEELFNNETLQETEECGVIEPLASRRVFCERDHPQGPGRLEHIQCDVMFNALVPVDINECPYILFTSHGIHKHPPPPPTKPPERILQGIKQMIEQIRDPSLTTAQFLRSPQLEAFCEQYNTSTLAEIHISFCNKDRISAILQKQRLLAYPNGQDIDGVIFLQQSNQHIKDYIQETYHDSEGTMVICAYREQIQLLAQLSSFEVDMSYKRIRTKDINEVLFATFLPDQCKVITLLRVFTSDDSTRGYYLLFKRVFTLVQKLTQTPVLFDPIHGSGIYGIIMDMDSKLYTGLGQYLSEVDPQRRDITWQLERIIVFCQVHFQRSILKAIGTRSHGTPLWGLMMSLLDCNSEVEYDELLELLIENEAAAVRDWAVQKKSSIIKAGLNKACSKIQPYHFSELRNYTNAVKQAQQKSNATCKYLTLVEAITNSAKLDQSDILQYQNLTRFNIHHSYRTSEMEDNYLRHMSREESRSRYPRQNSGDDGSVRSSQNLRRTASEDALTLEQRRQELELRKLEADIRKQELDIRKQEADIKQQEVDIRLQQLKNDQLELDLMERRARIQDLQAITGWLINNFHF</sequence>
<dbReference type="KEGG" id="ani:ANIA_08575"/>
<dbReference type="AlphaFoldDB" id="C8VEU7"/>
<evidence type="ECO:0008006" key="4">
    <source>
        <dbReference type="Google" id="ProtNLM"/>
    </source>
</evidence>
<dbReference type="RefSeq" id="XP_050468126.1">
    <property type="nucleotide sequence ID" value="XM_050612179.1"/>
</dbReference>
<dbReference type="EMBL" id="BN001305">
    <property type="protein sequence ID" value="CBF80832.1"/>
    <property type="molecule type" value="Genomic_DNA"/>
</dbReference>